<reference evidence="2 3" key="1">
    <citation type="journal article" date="2021" name="Elife">
        <title>Chloroplast acquisition without the gene transfer in kleptoplastic sea slugs, Plakobranchus ocellatus.</title>
        <authorList>
            <person name="Maeda T."/>
            <person name="Takahashi S."/>
            <person name="Yoshida T."/>
            <person name="Shimamura S."/>
            <person name="Takaki Y."/>
            <person name="Nagai Y."/>
            <person name="Toyoda A."/>
            <person name="Suzuki Y."/>
            <person name="Arimoto A."/>
            <person name="Ishii H."/>
            <person name="Satoh N."/>
            <person name="Nishiyama T."/>
            <person name="Hasebe M."/>
            <person name="Maruyama T."/>
            <person name="Minagawa J."/>
            <person name="Obokata J."/>
            <person name="Shigenobu S."/>
        </authorList>
    </citation>
    <scope>NUCLEOTIDE SEQUENCE [LARGE SCALE GENOMIC DNA]</scope>
</reference>
<proteinExistence type="predicted"/>
<name>A0AAV3YXI1_9GAST</name>
<organism evidence="2 3">
    <name type="scientific">Plakobranchus ocellatus</name>
    <dbReference type="NCBI Taxonomy" id="259542"/>
    <lineage>
        <taxon>Eukaryota</taxon>
        <taxon>Metazoa</taxon>
        <taxon>Spiralia</taxon>
        <taxon>Lophotrochozoa</taxon>
        <taxon>Mollusca</taxon>
        <taxon>Gastropoda</taxon>
        <taxon>Heterobranchia</taxon>
        <taxon>Euthyneura</taxon>
        <taxon>Panpulmonata</taxon>
        <taxon>Sacoglossa</taxon>
        <taxon>Placobranchoidea</taxon>
        <taxon>Plakobranchidae</taxon>
        <taxon>Plakobranchus</taxon>
    </lineage>
</organism>
<sequence>MSKASKNRKRLHEQIAQEQQAQPRSKTSKEKSHVKDDKYVDAKLSKKILAQARRQGEDLQREIEGTSHRSKSSTGGTNSHRTAPLPLLLIRVGLATHHVTALVSATPPHPPPLRKHPLYFARTNPHSLRRVPVSFIFGGGD</sequence>
<protein>
    <recommendedName>
        <fullName evidence="4">Small EDRK-rich factor-like N-terminal domain-containing protein</fullName>
    </recommendedName>
</protein>
<dbReference type="Proteomes" id="UP000735302">
    <property type="component" value="Unassembled WGS sequence"/>
</dbReference>
<keyword evidence="3" id="KW-1185">Reference proteome</keyword>
<evidence type="ECO:0000256" key="1">
    <source>
        <dbReference type="SAM" id="MobiDB-lite"/>
    </source>
</evidence>
<gene>
    <name evidence="2" type="ORF">PoB_001339200</name>
</gene>
<feature type="compositionally biased region" description="Basic and acidic residues" evidence="1">
    <location>
        <begin position="54"/>
        <end position="67"/>
    </location>
</feature>
<feature type="compositionally biased region" description="Polar residues" evidence="1">
    <location>
        <begin position="16"/>
        <end position="25"/>
    </location>
</feature>
<accession>A0AAV3YXI1</accession>
<evidence type="ECO:0000313" key="3">
    <source>
        <dbReference type="Proteomes" id="UP000735302"/>
    </source>
</evidence>
<evidence type="ECO:0000313" key="2">
    <source>
        <dbReference type="EMBL" id="GFN86886.1"/>
    </source>
</evidence>
<feature type="compositionally biased region" description="Basic and acidic residues" evidence="1">
    <location>
        <begin position="27"/>
        <end position="44"/>
    </location>
</feature>
<feature type="compositionally biased region" description="Polar residues" evidence="1">
    <location>
        <begin position="72"/>
        <end position="81"/>
    </location>
</feature>
<dbReference type="AlphaFoldDB" id="A0AAV3YXI1"/>
<evidence type="ECO:0008006" key="4">
    <source>
        <dbReference type="Google" id="ProtNLM"/>
    </source>
</evidence>
<feature type="compositionally biased region" description="Basic residues" evidence="1">
    <location>
        <begin position="1"/>
        <end position="11"/>
    </location>
</feature>
<comment type="caution">
    <text evidence="2">The sequence shown here is derived from an EMBL/GenBank/DDBJ whole genome shotgun (WGS) entry which is preliminary data.</text>
</comment>
<feature type="region of interest" description="Disordered" evidence="1">
    <location>
        <begin position="1"/>
        <end position="83"/>
    </location>
</feature>
<dbReference type="EMBL" id="BLXT01001617">
    <property type="protein sequence ID" value="GFN86886.1"/>
    <property type="molecule type" value="Genomic_DNA"/>
</dbReference>